<dbReference type="Pfam" id="PF09299">
    <property type="entry name" value="Mu-transpos_C"/>
    <property type="match status" value="1"/>
</dbReference>
<protein>
    <submittedName>
        <fullName evidence="3">DDE-type integrase/transposase/recombinase</fullName>
    </submittedName>
</protein>
<dbReference type="Gene3D" id="3.30.420.10">
    <property type="entry name" value="Ribonuclease H-like superfamily/Ribonuclease H"/>
    <property type="match status" value="1"/>
</dbReference>
<dbReference type="Proteomes" id="UP000664628">
    <property type="component" value="Unassembled WGS sequence"/>
</dbReference>
<feature type="domain" description="Integrase catalytic" evidence="2">
    <location>
        <begin position="224"/>
        <end position="427"/>
    </location>
</feature>
<dbReference type="InterPro" id="IPR012337">
    <property type="entry name" value="RNaseH-like_sf"/>
</dbReference>
<accession>A0ABS3JRL2</accession>
<evidence type="ECO:0000259" key="2">
    <source>
        <dbReference type="PROSITE" id="PS50994"/>
    </source>
</evidence>
<dbReference type="SUPFAM" id="SSF46689">
    <property type="entry name" value="Homeodomain-like"/>
    <property type="match status" value="1"/>
</dbReference>
<feature type="region of interest" description="Disordered" evidence="1">
    <location>
        <begin position="591"/>
        <end position="614"/>
    </location>
</feature>
<gene>
    <name evidence="3" type="ORF">J2I46_28880</name>
</gene>
<dbReference type="Pfam" id="PF13551">
    <property type="entry name" value="HTH_29"/>
    <property type="match status" value="1"/>
</dbReference>
<dbReference type="PANTHER" id="PTHR35004">
    <property type="entry name" value="TRANSPOSASE RV3428C-RELATED"/>
    <property type="match status" value="1"/>
</dbReference>
<dbReference type="EMBL" id="JAFMYW010000012">
    <property type="protein sequence ID" value="MBO0952629.1"/>
    <property type="molecule type" value="Genomic_DNA"/>
</dbReference>
<dbReference type="InterPro" id="IPR001584">
    <property type="entry name" value="Integrase_cat-core"/>
</dbReference>
<comment type="caution">
    <text evidence="3">The sequence shown here is derived from an EMBL/GenBank/DDBJ whole genome shotgun (WGS) entry which is preliminary data.</text>
</comment>
<dbReference type="PROSITE" id="PS50994">
    <property type="entry name" value="INTEGRASE"/>
    <property type="match status" value="1"/>
</dbReference>
<reference evidence="3 4" key="1">
    <citation type="submission" date="2021-03" db="EMBL/GenBank/DDBJ databases">
        <title>Fibrella sp. HMF5405 genome sequencing and assembly.</title>
        <authorList>
            <person name="Kang H."/>
            <person name="Kim H."/>
            <person name="Bae S."/>
            <person name="Joh K."/>
        </authorList>
    </citation>
    <scope>NUCLEOTIDE SEQUENCE [LARGE SCALE GENOMIC DNA]</scope>
    <source>
        <strain evidence="3 4">HMF5405</strain>
    </source>
</reference>
<name>A0ABS3JRL2_9BACT</name>
<keyword evidence="4" id="KW-1185">Reference proteome</keyword>
<proteinExistence type="predicted"/>
<sequence length="614" mass="70538">MNPQIVNQIYITPGAAVDFEGDTYQVKAILDDRRILAHRVIDDHIAVLQVTGLTPSVQAAPVGPEIQLADEEAWALATRRYNLIKPILANRSDGALVKAIAKENRVSVSTLYRWLERYERTGLVSALMDYPRDGGKGKNRLSPEVEVLIEETIRQEYLSVQRKPISKVYQSLVSQCRQAGLEEPHPNTVRNRVRQLTEYTRLRFRYGKPIADEQLAPLRGNFPGADFPLAVVQIDHTKLDLILVDNLHRQPLGRPWITLAIDVFSRMVVGFYVSFDPPGAMGTGLCIANAILPKETLLASHNLGGEWPCWGVMRMIHLDNAKEFRGTMIKRACEEYGIELNWRPVARPQYGGHIERLLGTVAREMHTLPGTTFSNTRERGRYPSEQKATMTLDELEKWLLTYVTEVYHKRIHSSLGTSPLEYFRQGLLGRDGQSGTGLPFRTYNPEKVRLDFMPFEERTVQEYGVLIDHIYYYADVLRRWIKTTDPTKYKHRLKMLFKRDPRDVSIIYFYDPELKAYFPIPYRDTSRPPMSIWEHREALKRAREQQVTINEDSIFAAYEAMRQIEEAAGKLTKQVRRKGQRQPVHEARLAALTKSPAQPSLAAEHRQFDPFDSL</sequence>
<evidence type="ECO:0000313" key="3">
    <source>
        <dbReference type="EMBL" id="MBO0952629.1"/>
    </source>
</evidence>
<feature type="compositionally biased region" description="Basic and acidic residues" evidence="1">
    <location>
        <begin position="603"/>
        <end position="614"/>
    </location>
</feature>
<evidence type="ECO:0000256" key="1">
    <source>
        <dbReference type="SAM" id="MobiDB-lite"/>
    </source>
</evidence>
<dbReference type="InterPro" id="IPR015378">
    <property type="entry name" value="Transposase-like_Mu_C"/>
</dbReference>
<dbReference type="RefSeq" id="WP_207332580.1">
    <property type="nucleotide sequence ID" value="NZ_JAFMYW010000012.1"/>
</dbReference>
<dbReference type="SUPFAM" id="SSF53098">
    <property type="entry name" value="Ribonuclease H-like"/>
    <property type="match status" value="1"/>
</dbReference>
<dbReference type="PANTHER" id="PTHR35004:SF6">
    <property type="entry name" value="TRANSPOSASE"/>
    <property type="match status" value="1"/>
</dbReference>
<dbReference type="InterPro" id="IPR009057">
    <property type="entry name" value="Homeodomain-like_sf"/>
</dbReference>
<dbReference type="InterPro" id="IPR036397">
    <property type="entry name" value="RNaseH_sf"/>
</dbReference>
<evidence type="ECO:0000313" key="4">
    <source>
        <dbReference type="Proteomes" id="UP000664628"/>
    </source>
</evidence>
<organism evidence="3 4">
    <name type="scientific">Fibrella forsythiae</name>
    <dbReference type="NCBI Taxonomy" id="2817061"/>
    <lineage>
        <taxon>Bacteria</taxon>
        <taxon>Pseudomonadati</taxon>
        <taxon>Bacteroidota</taxon>
        <taxon>Cytophagia</taxon>
        <taxon>Cytophagales</taxon>
        <taxon>Spirosomataceae</taxon>
        <taxon>Fibrella</taxon>
    </lineage>
</organism>